<dbReference type="GO" id="GO:0020037">
    <property type="term" value="F:heme binding"/>
    <property type="evidence" value="ECO:0007669"/>
    <property type="project" value="InterPro"/>
</dbReference>
<evidence type="ECO:0000256" key="2">
    <source>
        <dbReference type="ARBA" id="ARBA00022723"/>
    </source>
</evidence>
<keyword evidence="2 4" id="KW-0479">Metal-binding</keyword>
<organism evidence="7 8">
    <name type="scientific">Funneliformis geosporum</name>
    <dbReference type="NCBI Taxonomy" id="1117311"/>
    <lineage>
        <taxon>Eukaryota</taxon>
        <taxon>Fungi</taxon>
        <taxon>Fungi incertae sedis</taxon>
        <taxon>Mucoromycota</taxon>
        <taxon>Glomeromycotina</taxon>
        <taxon>Glomeromycetes</taxon>
        <taxon>Glomerales</taxon>
        <taxon>Glomeraceae</taxon>
        <taxon>Funneliformis</taxon>
    </lineage>
</organism>
<name>A0A9W4SLL2_9GLOM</name>
<dbReference type="PANTHER" id="PTHR24300">
    <property type="entry name" value="CYTOCHROME P450 508A4-RELATED"/>
    <property type="match status" value="1"/>
</dbReference>
<keyword evidence="6" id="KW-1133">Transmembrane helix</keyword>
<dbReference type="GO" id="GO:0005506">
    <property type="term" value="F:iron ion binding"/>
    <property type="evidence" value="ECO:0007669"/>
    <property type="project" value="InterPro"/>
</dbReference>
<dbReference type="PRINTS" id="PR00385">
    <property type="entry name" value="P450"/>
</dbReference>
<dbReference type="PANTHER" id="PTHR24300:SF375">
    <property type="entry name" value="CYTOCHROME P450 FAMILY"/>
    <property type="match status" value="1"/>
</dbReference>
<keyword evidence="4 5" id="KW-0349">Heme</keyword>
<protein>
    <submittedName>
        <fullName evidence="7">9320_t:CDS:1</fullName>
    </submittedName>
</protein>
<keyword evidence="8" id="KW-1185">Reference proteome</keyword>
<dbReference type="EMBL" id="CAMKVN010001111">
    <property type="protein sequence ID" value="CAI2173772.1"/>
    <property type="molecule type" value="Genomic_DNA"/>
</dbReference>
<keyword evidence="3 4" id="KW-0408">Iron</keyword>
<dbReference type="GO" id="GO:0016712">
    <property type="term" value="F:oxidoreductase activity, acting on paired donors, with incorporation or reduction of molecular oxygen, reduced flavin or flavoprotein as one donor, and incorporation of one atom of oxygen"/>
    <property type="evidence" value="ECO:0007669"/>
    <property type="project" value="TreeGrafter"/>
</dbReference>
<dbReference type="InterPro" id="IPR001128">
    <property type="entry name" value="Cyt_P450"/>
</dbReference>
<dbReference type="InterPro" id="IPR017972">
    <property type="entry name" value="Cyt_P450_CS"/>
</dbReference>
<keyword evidence="6" id="KW-0472">Membrane</keyword>
<comment type="cofactor">
    <cofactor evidence="4">
        <name>heme</name>
        <dbReference type="ChEBI" id="CHEBI:30413"/>
    </cofactor>
</comment>
<feature type="transmembrane region" description="Helical" evidence="6">
    <location>
        <begin position="16"/>
        <end position="33"/>
    </location>
</feature>
<accession>A0A9W4SLL2</accession>
<dbReference type="PROSITE" id="PS00086">
    <property type="entry name" value="CYTOCHROME_P450"/>
    <property type="match status" value="1"/>
</dbReference>
<dbReference type="InterPro" id="IPR002401">
    <property type="entry name" value="Cyt_P450_E_grp-I"/>
</dbReference>
<dbReference type="GO" id="GO:0006805">
    <property type="term" value="P:xenobiotic metabolic process"/>
    <property type="evidence" value="ECO:0007669"/>
    <property type="project" value="TreeGrafter"/>
</dbReference>
<dbReference type="InterPro" id="IPR036396">
    <property type="entry name" value="Cyt_P450_sf"/>
</dbReference>
<evidence type="ECO:0000256" key="4">
    <source>
        <dbReference type="PIRSR" id="PIRSR602401-1"/>
    </source>
</evidence>
<evidence type="ECO:0000313" key="8">
    <source>
        <dbReference type="Proteomes" id="UP001153678"/>
    </source>
</evidence>
<dbReference type="Pfam" id="PF00067">
    <property type="entry name" value="p450"/>
    <property type="match status" value="1"/>
</dbReference>
<evidence type="ECO:0000256" key="1">
    <source>
        <dbReference type="ARBA" id="ARBA00010617"/>
    </source>
</evidence>
<dbReference type="GO" id="GO:0006082">
    <property type="term" value="P:organic acid metabolic process"/>
    <property type="evidence" value="ECO:0007669"/>
    <property type="project" value="TreeGrafter"/>
</dbReference>
<dbReference type="AlphaFoldDB" id="A0A9W4SLL2"/>
<comment type="similarity">
    <text evidence="1 5">Belongs to the cytochrome P450 family.</text>
</comment>
<evidence type="ECO:0000313" key="7">
    <source>
        <dbReference type="EMBL" id="CAI2173772.1"/>
    </source>
</evidence>
<keyword evidence="5" id="KW-0560">Oxidoreductase</keyword>
<dbReference type="PRINTS" id="PR00463">
    <property type="entry name" value="EP450I"/>
</dbReference>
<dbReference type="Gene3D" id="1.10.630.10">
    <property type="entry name" value="Cytochrome P450"/>
    <property type="match status" value="1"/>
</dbReference>
<evidence type="ECO:0000256" key="3">
    <source>
        <dbReference type="ARBA" id="ARBA00023004"/>
    </source>
</evidence>
<keyword evidence="5" id="KW-0503">Monooxygenase</keyword>
<dbReference type="GO" id="GO:0005737">
    <property type="term" value="C:cytoplasm"/>
    <property type="evidence" value="ECO:0007669"/>
    <property type="project" value="TreeGrafter"/>
</dbReference>
<reference evidence="7" key="1">
    <citation type="submission" date="2022-08" db="EMBL/GenBank/DDBJ databases">
        <authorList>
            <person name="Kallberg Y."/>
            <person name="Tangrot J."/>
            <person name="Rosling A."/>
        </authorList>
    </citation>
    <scope>NUCLEOTIDE SEQUENCE</scope>
    <source>
        <strain evidence="7">Wild A</strain>
    </source>
</reference>
<dbReference type="OrthoDB" id="1470350at2759"/>
<gene>
    <name evidence="7" type="ORF">FWILDA_LOCUS6255</name>
</gene>
<comment type="caution">
    <text evidence="7">The sequence shown here is derived from an EMBL/GenBank/DDBJ whole genome shotgun (WGS) entry which is preliminary data.</text>
</comment>
<evidence type="ECO:0000256" key="6">
    <source>
        <dbReference type="SAM" id="Phobius"/>
    </source>
</evidence>
<feature type="binding site" description="axial binding residue" evidence="4">
    <location>
        <position position="480"/>
    </location>
    <ligand>
        <name>heme</name>
        <dbReference type="ChEBI" id="CHEBI:30413"/>
    </ligand>
    <ligandPart>
        <name>Fe</name>
        <dbReference type="ChEBI" id="CHEBI:18248"/>
    </ligandPart>
</feature>
<dbReference type="InterPro" id="IPR050182">
    <property type="entry name" value="Cytochrome_P450_fam2"/>
</dbReference>
<evidence type="ECO:0000256" key="5">
    <source>
        <dbReference type="RuleBase" id="RU000461"/>
    </source>
</evidence>
<proteinExistence type="inferred from homology"/>
<dbReference type="CDD" id="cd00302">
    <property type="entry name" value="cytochrome_P450"/>
    <property type="match status" value="1"/>
</dbReference>
<sequence>MFCSQSSFELFKISDIVYILFLTIILYVAKFYYKYFTRLNPLPGPIPLPIFGNVLNKSGEFDEWMLKLHEKYGDIFEITMLGQRRVVLCRGEYVENMMKSSTKSVYLQRFPLIKDLEDLNIFGTGVINNHKINSWKYNRKFFTQAILSPSFADEALDWSHKLFYEMEDYWKGIGFDTPTDYSAWMHRFTNDMIVVLITGKRIYSLPYYYNTLSEKKSDIPITLIEDSEKFIESIQMFTIGFAFFIFTPAMVRRYLPYFKQRQNQLFKKRDYFLNKIDKIIKKRREEIEKTPLEKPLRHDMLTSFIIANTPRDINKTKIAEEEFLRPMSDEEIGANIRDAFIGGTDTTANSLCFIAYYLENYPEVKENFHQELCRVFGNDTTRRVTHEDLDKLEYTEAVIYEVSRLKPVINMLSRYSNGPDEIAGYKWPKNTLFNVSFTAINNHKAHWKDPEKFDPERFLKKDEKRLKATFNIWGGGLRICPGRKLAMIELKFLLASIYRKYDVELVNKNEPLKSKSTSLTVCQELMVRIKPRYRNHE</sequence>
<keyword evidence="6" id="KW-0812">Transmembrane</keyword>
<dbReference type="SUPFAM" id="SSF48264">
    <property type="entry name" value="Cytochrome P450"/>
    <property type="match status" value="1"/>
</dbReference>
<dbReference type="Proteomes" id="UP001153678">
    <property type="component" value="Unassembled WGS sequence"/>
</dbReference>